<dbReference type="EMBL" id="JAAMPC010000007">
    <property type="protein sequence ID" value="KAG2305149.1"/>
    <property type="molecule type" value="Genomic_DNA"/>
</dbReference>
<proteinExistence type="predicted"/>
<dbReference type="Proteomes" id="UP000886595">
    <property type="component" value="Unassembled WGS sequence"/>
</dbReference>
<comment type="caution">
    <text evidence="2">The sequence shown here is derived from an EMBL/GenBank/DDBJ whole genome shotgun (WGS) entry which is preliminary data.</text>
</comment>
<evidence type="ECO:0000256" key="1">
    <source>
        <dbReference type="SAM" id="MobiDB-lite"/>
    </source>
</evidence>
<name>A0A8X7SDJ7_BRACI</name>
<feature type="region of interest" description="Disordered" evidence="1">
    <location>
        <begin position="1"/>
        <end position="31"/>
    </location>
</feature>
<sequence length="87" mass="9811">MSQRRRYGAAHKGEDAARSSRRRSGGSRDVAASKQILYGLRSNIQDGGAHETSTEKVVSEDDRSEKQIRIFILKKTKSLLKYKTSQK</sequence>
<reference evidence="2 3" key="1">
    <citation type="submission" date="2020-02" db="EMBL/GenBank/DDBJ databases">
        <authorList>
            <person name="Ma Q."/>
            <person name="Huang Y."/>
            <person name="Song X."/>
            <person name="Pei D."/>
        </authorList>
    </citation>
    <scope>NUCLEOTIDE SEQUENCE [LARGE SCALE GENOMIC DNA]</scope>
    <source>
        <strain evidence="2">Sxm20200214</strain>
        <tissue evidence="2">Leaf</tissue>
    </source>
</reference>
<evidence type="ECO:0000313" key="2">
    <source>
        <dbReference type="EMBL" id="KAG2305149.1"/>
    </source>
</evidence>
<gene>
    <name evidence="2" type="ORF">Bca52824_033800</name>
</gene>
<organism evidence="2 3">
    <name type="scientific">Brassica carinata</name>
    <name type="common">Ethiopian mustard</name>
    <name type="synonym">Abyssinian cabbage</name>
    <dbReference type="NCBI Taxonomy" id="52824"/>
    <lineage>
        <taxon>Eukaryota</taxon>
        <taxon>Viridiplantae</taxon>
        <taxon>Streptophyta</taxon>
        <taxon>Embryophyta</taxon>
        <taxon>Tracheophyta</taxon>
        <taxon>Spermatophyta</taxon>
        <taxon>Magnoliopsida</taxon>
        <taxon>eudicotyledons</taxon>
        <taxon>Gunneridae</taxon>
        <taxon>Pentapetalae</taxon>
        <taxon>rosids</taxon>
        <taxon>malvids</taxon>
        <taxon>Brassicales</taxon>
        <taxon>Brassicaceae</taxon>
        <taxon>Brassiceae</taxon>
        <taxon>Brassica</taxon>
    </lineage>
</organism>
<protein>
    <submittedName>
        <fullName evidence="2">Uncharacterized protein</fullName>
    </submittedName>
</protein>
<dbReference type="AlphaFoldDB" id="A0A8X7SDJ7"/>
<evidence type="ECO:0000313" key="3">
    <source>
        <dbReference type="Proteomes" id="UP000886595"/>
    </source>
</evidence>
<accession>A0A8X7SDJ7</accession>
<keyword evidence="3" id="KW-1185">Reference proteome</keyword>